<protein>
    <submittedName>
        <fullName evidence="10">Ribokinase</fullName>
    </submittedName>
</protein>
<keyword evidence="3" id="KW-0547">Nucleotide-binding</keyword>
<dbReference type="InterPro" id="IPR029056">
    <property type="entry name" value="Ribokinase-like"/>
</dbReference>
<dbReference type="EMBL" id="DVMY01000061">
    <property type="protein sequence ID" value="HIU37331.1"/>
    <property type="molecule type" value="Genomic_DNA"/>
</dbReference>
<name>A0A9D1LFX4_9BURK</name>
<evidence type="ECO:0000256" key="7">
    <source>
        <dbReference type="ARBA" id="ARBA00022958"/>
    </source>
</evidence>
<keyword evidence="4" id="KW-0418">Kinase</keyword>
<keyword evidence="5" id="KW-0067">ATP-binding</keyword>
<dbReference type="SUPFAM" id="SSF53613">
    <property type="entry name" value="Ribokinase-like"/>
    <property type="match status" value="1"/>
</dbReference>
<feature type="non-terminal residue" evidence="10">
    <location>
        <position position="282"/>
    </location>
</feature>
<keyword evidence="2" id="KW-0479">Metal-binding</keyword>
<reference evidence="10" key="1">
    <citation type="submission" date="2020-10" db="EMBL/GenBank/DDBJ databases">
        <authorList>
            <person name="Gilroy R."/>
        </authorList>
    </citation>
    <scope>NUCLEOTIDE SEQUENCE</scope>
    <source>
        <strain evidence="10">7463</strain>
    </source>
</reference>
<dbReference type="Gene3D" id="3.40.1190.20">
    <property type="match status" value="1"/>
</dbReference>
<dbReference type="AlphaFoldDB" id="A0A9D1LFX4"/>
<gene>
    <name evidence="10" type="ORF">IAC56_03550</name>
</gene>
<dbReference type="CDD" id="cd01174">
    <property type="entry name" value="ribokinase"/>
    <property type="match status" value="1"/>
</dbReference>
<reference evidence="10" key="2">
    <citation type="journal article" date="2021" name="PeerJ">
        <title>Extensive microbial diversity within the chicken gut microbiome revealed by metagenomics and culture.</title>
        <authorList>
            <person name="Gilroy R."/>
            <person name="Ravi A."/>
            <person name="Getino M."/>
            <person name="Pursley I."/>
            <person name="Horton D.L."/>
            <person name="Alikhan N.F."/>
            <person name="Baker D."/>
            <person name="Gharbi K."/>
            <person name="Hall N."/>
            <person name="Watson M."/>
            <person name="Adriaenssens E.M."/>
            <person name="Foster-Nyarko E."/>
            <person name="Jarju S."/>
            <person name="Secka A."/>
            <person name="Antonio M."/>
            <person name="Oren A."/>
            <person name="Chaudhuri R.R."/>
            <person name="La Ragione R."/>
            <person name="Hildebrand F."/>
            <person name="Pallen M.J."/>
        </authorList>
    </citation>
    <scope>NUCLEOTIDE SEQUENCE</scope>
    <source>
        <strain evidence="10">7463</strain>
    </source>
</reference>
<feature type="domain" description="Carbohydrate kinase PfkB" evidence="9">
    <location>
        <begin position="1"/>
        <end position="260"/>
    </location>
</feature>
<proteinExistence type="predicted"/>
<sequence length="282" mass="30902">MKRLLNFGSINIDYVYQVSHFLRAGETLEASQREIFMGGKGLNQTIAALRSGLAVSHAGVLGTDGQFLFDFIEKAGVDTAHLKITNTAASGHTVIQVTPEAENAILYFAGTNHLLSEEAITNALNELKPGDFVLTQNEMNNVAFILKEAKARGLMTVFNPAPYTREVLSYPLDCVDAFIVNETEAQGIVNTDQTDEDYLLDQLRRLYPNALLFLTLGVRGMSCDLPGTVPLRLSFDAYRVKAVDTTGAGDTFVGYALRAIMAYFEGCELEPFKNLLNEAMLA</sequence>
<evidence type="ECO:0000256" key="3">
    <source>
        <dbReference type="ARBA" id="ARBA00022741"/>
    </source>
</evidence>
<dbReference type="PRINTS" id="PR00990">
    <property type="entry name" value="RIBOKINASE"/>
</dbReference>
<dbReference type="GO" id="GO:0005524">
    <property type="term" value="F:ATP binding"/>
    <property type="evidence" value="ECO:0007669"/>
    <property type="project" value="UniProtKB-KW"/>
</dbReference>
<accession>A0A9D1LFX4</accession>
<dbReference type="GO" id="GO:0046872">
    <property type="term" value="F:metal ion binding"/>
    <property type="evidence" value="ECO:0007669"/>
    <property type="project" value="UniProtKB-KW"/>
</dbReference>
<evidence type="ECO:0000313" key="10">
    <source>
        <dbReference type="EMBL" id="HIU37331.1"/>
    </source>
</evidence>
<dbReference type="Proteomes" id="UP000824083">
    <property type="component" value="Unassembled WGS sequence"/>
</dbReference>
<dbReference type="PANTHER" id="PTHR10584">
    <property type="entry name" value="SUGAR KINASE"/>
    <property type="match status" value="1"/>
</dbReference>
<dbReference type="GO" id="GO:0004747">
    <property type="term" value="F:ribokinase activity"/>
    <property type="evidence" value="ECO:0007669"/>
    <property type="project" value="InterPro"/>
</dbReference>
<keyword evidence="1" id="KW-0808">Transferase</keyword>
<dbReference type="InterPro" id="IPR011877">
    <property type="entry name" value="Ribokinase"/>
</dbReference>
<organism evidence="10 11">
    <name type="scientific">Candidatus Aphodousia faecigallinarum</name>
    <dbReference type="NCBI Taxonomy" id="2840677"/>
    <lineage>
        <taxon>Bacteria</taxon>
        <taxon>Pseudomonadati</taxon>
        <taxon>Pseudomonadota</taxon>
        <taxon>Betaproteobacteria</taxon>
        <taxon>Burkholderiales</taxon>
        <taxon>Sutterellaceae</taxon>
        <taxon>Sutterellaceae incertae sedis</taxon>
        <taxon>Candidatus Aphodousia</taxon>
    </lineage>
</organism>
<dbReference type="Pfam" id="PF00294">
    <property type="entry name" value="PfkB"/>
    <property type="match status" value="1"/>
</dbReference>
<evidence type="ECO:0000256" key="4">
    <source>
        <dbReference type="ARBA" id="ARBA00022777"/>
    </source>
</evidence>
<evidence type="ECO:0000256" key="2">
    <source>
        <dbReference type="ARBA" id="ARBA00022723"/>
    </source>
</evidence>
<dbReference type="InterPro" id="IPR011611">
    <property type="entry name" value="PfkB_dom"/>
</dbReference>
<keyword evidence="8" id="KW-0119">Carbohydrate metabolism</keyword>
<evidence type="ECO:0000256" key="1">
    <source>
        <dbReference type="ARBA" id="ARBA00022679"/>
    </source>
</evidence>
<evidence type="ECO:0000256" key="5">
    <source>
        <dbReference type="ARBA" id="ARBA00022840"/>
    </source>
</evidence>
<evidence type="ECO:0000259" key="9">
    <source>
        <dbReference type="Pfam" id="PF00294"/>
    </source>
</evidence>
<comment type="caution">
    <text evidence="10">The sequence shown here is derived from an EMBL/GenBank/DDBJ whole genome shotgun (WGS) entry which is preliminary data.</text>
</comment>
<evidence type="ECO:0000256" key="8">
    <source>
        <dbReference type="ARBA" id="ARBA00023277"/>
    </source>
</evidence>
<dbReference type="InterPro" id="IPR002139">
    <property type="entry name" value="Ribo/fructo_kinase"/>
</dbReference>
<dbReference type="GO" id="GO:0006014">
    <property type="term" value="P:D-ribose metabolic process"/>
    <property type="evidence" value="ECO:0007669"/>
    <property type="project" value="InterPro"/>
</dbReference>
<dbReference type="PANTHER" id="PTHR10584:SF166">
    <property type="entry name" value="RIBOKINASE"/>
    <property type="match status" value="1"/>
</dbReference>
<evidence type="ECO:0000313" key="11">
    <source>
        <dbReference type="Proteomes" id="UP000824083"/>
    </source>
</evidence>
<evidence type="ECO:0000256" key="6">
    <source>
        <dbReference type="ARBA" id="ARBA00022842"/>
    </source>
</evidence>
<keyword evidence="7" id="KW-0630">Potassium</keyword>
<keyword evidence="6" id="KW-0460">Magnesium</keyword>